<proteinExistence type="predicted"/>
<reference evidence="2 3" key="1">
    <citation type="journal article" date="2024" name="Nat. Commun.">
        <title>Phylogenomics reveals the evolutionary origins of lichenization in chlorophyte algae.</title>
        <authorList>
            <person name="Puginier C."/>
            <person name="Libourel C."/>
            <person name="Otte J."/>
            <person name="Skaloud P."/>
            <person name="Haon M."/>
            <person name="Grisel S."/>
            <person name="Petersen M."/>
            <person name="Berrin J.G."/>
            <person name="Delaux P.M."/>
            <person name="Dal Grande F."/>
            <person name="Keller J."/>
        </authorList>
    </citation>
    <scope>NUCLEOTIDE SEQUENCE [LARGE SCALE GENOMIC DNA]</scope>
    <source>
        <strain evidence="2 3">SAG 216-7</strain>
    </source>
</reference>
<organism evidence="2 3">
    <name type="scientific">Coccomyxa subellipsoidea</name>
    <dbReference type="NCBI Taxonomy" id="248742"/>
    <lineage>
        <taxon>Eukaryota</taxon>
        <taxon>Viridiplantae</taxon>
        <taxon>Chlorophyta</taxon>
        <taxon>core chlorophytes</taxon>
        <taxon>Trebouxiophyceae</taxon>
        <taxon>Trebouxiophyceae incertae sedis</taxon>
        <taxon>Coccomyxaceae</taxon>
        <taxon>Coccomyxa</taxon>
    </lineage>
</organism>
<name>A0ABR2YCQ2_9CHLO</name>
<evidence type="ECO:0000256" key="1">
    <source>
        <dbReference type="SAM" id="MobiDB-lite"/>
    </source>
</evidence>
<feature type="region of interest" description="Disordered" evidence="1">
    <location>
        <begin position="80"/>
        <end position="175"/>
    </location>
</feature>
<evidence type="ECO:0000313" key="3">
    <source>
        <dbReference type="Proteomes" id="UP001491310"/>
    </source>
</evidence>
<evidence type="ECO:0000313" key="2">
    <source>
        <dbReference type="EMBL" id="KAK9902633.1"/>
    </source>
</evidence>
<accession>A0ABR2YCQ2</accession>
<gene>
    <name evidence="2" type="ORF">WJX75_000597</name>
</gene>
<feature type="compositionally biased region" description="Polar residues" evidence="1">
    <location>
        <begin position="83"/>
        <end position="96"/>
    </location>
</feature>
<dbReference type="Proteomes" id="UP001491310">
    <property type="component" value="Unassembled WGS sequence"/>
</dbReference>
<comment type="caution">
    <text evidence="2">The sequence shown here is derived from an EMBL/GenBank/DDBJ whole genome shotgun (WGS) entry which is preliminary data.</text>
</comment>
<keyword evidence="3" id="KW-1185">Reference proteome</keyword>
<sequence>MEVAIESVSMSTSVEGTTPAIAAAASKPDTLALAAQCPFIQHIVGLTGDAQAASNTLAPFMALANSTTAPRLFLHRARLAVTTPRSAAQDPQTGPTTPEPLHIPTQAGAGSPAPEASPEEEYQLIKGDVPQQDESSEAKGKVLEPTPSEAKYTSKEGDEAQQPAIKEEASSGSQG</sequence>
<protein>
    <submittedName>
        <fullName evidence="2">Uncharacterized protein</fullName>
    </submittedName>
</protein>
<feature type="compositionally biased region" description="Low complexity" evidence="1">
    <location>
        <begin position="107"/>
        <end position="116"/>
    </location>
</feature>
<dbReference type="EMBL" id="JALJOT010000015">
    <property type="protein sequence ID" value="KAK9902633.1"/>
    <property type="molecule type" value="Genomic_DNA"/>
</dbReference>